<reference evidence="3" key="1">
    <citation type="journal article" date="2014" name="Nucleic Acids Res.">
        <title>The evolutionary dynamics of variant antigen genes in Babesia reveal a history of genomic innovation underlying host-parasite interaction.</title>
        <authorList>
            <person name="Jackson A.P."/>
            <person name="Otto T.D."/>
            <person name="Darby A."/>
            <person name="Ramaprasad A."/>
            <person name="Xia D."/>
            <person name="Echaide I.E."/>
            <person name="Farber M."/>
            <person name="Gahlot S."/>
            <person name="Gamble J."/>
            <person name="Gupta D."/>
            <person name="Gupta Y."/>
            <person name="Jackson L."/>
            <person name="Malandrin L."/>
            <person name="Malas T.B."/>
            <person name="Moussa E."/>
            <person name="Nair M."/>
            <person name="Reid A.J."/>
            <person name="Sanders M."/>
            <person name="Sharma J."/>
            <person name="Tracey A."/>
            <person name="Quail M.A."/>
            <person name="Weir W."/>
            <person name="Wastling J.M."/>
            <person name="Hall N."/>
            <person name="Willadsen P."/>
            <person name="Lingelbach K."/>
            <person name="Shiels B."/>
            <person name="Tait A."/>
            <person name="Berriman M."/>
            <person name="Allred D.R."/>
            <person name="Pain A."/>
        </authorList>
    </citation>
    <scope>NUCLEOTIDE SEQUENCE [LARGE SCALE GENOMIC DNA]</scope>
    <source>
        <strain evidence="3">Bond</strain>
    </source>
</reference>
<evidence type="ECO:0000256" key="1">
    <source>
        <dbReference type="SAM" id="MobiDB-lite"/>
    </source>
</evidence>
<name>A0A061D428_BABBI</name>
<dbReference type="GeneID" id="24562275"/>
<evidence type="ECO:0000313" key="3">
    <source>
        <dbReference type="Proteomes" id="UP000033188"/>
    </source>
</evidence>
<gene>
    <name evidence="2" type="ORF">BBBOND_0100630</name>
</gene>
<sequence length="233" mass="25353">MAYASLTEAPRNVKEGIDWLIALKGDDAGRNLTSMGLAIYNLLTHKPVGNLNKPAPEKVEEGSEEVEGQSGQESVQSLREMSTRALAENLAKLSNNERLAVRIIALKLSHVILACQQFLDDVKDGDRYVSAYGPEATWDVSCAENPEECVSVFVDVAPMLHGGLKALRKASDGKILGIPSAEDTERVQEIMKAFGYNESEERAEMTATHVSEALRGVKKIFGTLHDIAILCAL</sequence>
<dbReference type="KEGG" id="bbig:BBBOND_0100630"/>
<keyword evidence="3" id="KW-1185">Reference proteome</keyword>
<dbReference type="RefSeq" id="XP_012765920.1">
    <property type="nucleotide sequence ID" value="XM_012910466.1"/>
</dbReference>
<evidence type="ECO:0000313" key="2">
    <source>
        <dbReference type="EMBL" id="CDR93734.1"/>
    </source>
</evidence>
<dbReference type="EMBL" id="LK391707">
    <property type="protein sequence ID" value="CDR93734.1"/>
    <property type="molecule type" value="Genomic_DNA"/>
</dbReference>
<dbReference type="VEuPathDB" id="PiroplasmaDB:BBBOND_0100630"/>
<organism evidence="2 3">
    <name type="scientific">Babesia bigemina</name>
    <dbReference type="NCBI Taxonomy" id="5866"/>
    <lineage>
        <taxon>Eukaryota</taxon>
        <taxon>Sar</taxon>
        <taxon>Alveolata</taxon>
        <taxon>Apicomplexa</taxon>
        <taxon>Aconoidasida</taxon>
        <taxon>Piroplasmida</taxon>
        <taxon>Babesiidae</taxon>
        <taxon>Babesia</taxon>
    </lineage>
</organism>
<protein>
    <submittedName>
        <fullName evidence="2">Uncharacterized protein</fullName>
    </submittedName>
</protein>
<accession>A0A061D428</accession>
<proteinExistence type="predicted"/>
<dbReference type="Proteomes" id="UP000033188">
    <property type="component" value="Chromosome 1"/>
</dbReference>
<feature type="region of interest" description="Disordered" evidence="1">
    <location>
        <begin position="50"/>
        <end position="75"/>
    </location>
</feature>
<dbReference type="AlphaFoldDB" id="A0A061D428"/>